<evidence type="ECO:0000313" key="3">
    <source>
        <dbReference type="EMBL" id="AYE62358.1"/>
    </source>
</evidence>
<evidence type="ECO:0000313" key="5">
    <source>
        <dbReference type="Proteomes" id="UP000267794"/>
    </source>
</evidence>
<proteinExistence type="predicted"/>
<dbReference type="InterPro" id="IPR004256">
    <property type="entry name" value="DUF234"/>
</dbReference>
<dbReference type="SUPFAM" id="SSF52980">
    <property type="entry name" value="Restriction endonuclease-like"/>
    <property type="match status" value="1"/>
</dbReference>
<accession>A0A386RGG6</accession>
<dbReference type="EMBL" id="WCGB01000054">
    <property type="protein sequence ID" value="NRN92271.1"/>
    <property type="molecule type" value="Genomic_DNA"/>
</dbReference>
<dbReference type="Proteomes" id="UP000267794">
    <property type="component" value="Chromosome"/>
</dbReference>
<dbReference type="EMBL" id="CP017982">
    <property type="protein sequence ID" value="AYE62358.1"/>
    <property type="molecule type" value="Genomic_DNA"/>
</dbReference>
<dbReference type="PANTHER" id="PTHR34704">
    <property type="entry name" value="ATPASE"/>
    <property type="match status" value="1"/>
</dbReference>
<dbReference type="PANTHER" id="PTHR34704:SF1">
    <property type="entry name" value="ATPASE"/>
    <property type="match status" value="1"/>
</dbReference>
<feature type="domain" description="DUF234" evidence="2">
    <location>
        <begin position="3"/>
        <end position="81"/>
    </location>
</feature>
<dbReference type="RefSeq" id="WP_217271499.1">
    <property type="nucleotide sequence ID" value="NZ_CP155077.1"/>
</dbReference>
<reference evidence="3 5" key="1">
    <citation type="submission" date="2016-10" db="EMBL/GenBank/DDBJ databases">
        <title>Complete genomic sequencing of Lactobacillus helveticus LH99 and comparative genome analysis.</title>
        <authorList>
            <person name="Li N."/>
            <person name="You C."/>
            <person name="Liu Z."/>
        </authorList>
    </citation>
    <scope>NUCLEOTIDE SEQUENCE [LARGE SCALE GENOMIC DNA]</scope>
    <source>
        <strain evidence="3 5">LH99</strain>
    </source>
</reference>
<evidence type="ECO:0000259" key="2">
    <source>
        <dbReference type="Pfam" id="PF03008"/>
    </source>
</evidence>
<evidence type="ECO:0000256" key="1">
    <source>
        <dbReference type="ARBA" id="ARBA00022801"/>
    </source>
</evidence>
<gene>
    <name evidence="3" type="ORF">BC335_1991</name>
    <name evidence="4" type="ORF">IMAU50013_01837</name>
</gene>
<protein>
    <submittedName>
        <fullName evidence="3">ATPase</fullName>
    </submittedName>
</protein>
<dbReference type="Pfam" id="PF03008">
    <property type="entry name" value="DUF234"/>
    <property type="match status" value="1"/>
</dbReference>
<name>A0A386RGG6_LACHE</name>
<dbReference type="GO" id="GO:0016787">
    <property type="term" value="F:hydrolase activity"/>
    <property type="evidence" value="ECO:0007669"/>
    <property type="project" value="UniProtKB-KW"/>
</dbReference>
<dbReference type="InterPro" id="IPR011335">
    <property type="entry name" value="Restrct_endonuc-II-like"/>
</dbReference>
<sequence>MAWQGIEPKLNNFLGPAFEKLSQDYLWEHYDIEKMPFTKLGNWWGPDSRTHRQVELDILGFSTEDSSFAVFGECKWRNEKISRQILEKLIFNSALFNYPKKEYYLFSKTGFTDECQKLAKDVGCHLIVFEEM</sequence>
<dbReference type="Proteomes" id="UP000601587">
    <property type="component" value="Unassembled WGS sequence"/>
</dbReference>
<organism evidence="3 5">
    <name type="scientific">Lactobacillus helveticus</name>
    <name type="common">Lactobacillus suntoryeus</name>
    <dbReference type="NCBI Taxonomy" id="1587"/>
    <lineage>
        <taxon>Bacteria</taxon>
        <taxon>Bacillati</taxon>
        <taxon>Bacillota</taxon>
        <taxon>Bacilli</taxon>
        <taxon>Lactobacillales</taxon>
        <taxon>Lactobacillaceae</taxon>
        <taxon>Lactobacillus</taxon>
    </lineage>
</organism>
<dbReference type="AlphaFoldDB" id="A0A386RGG6"/>
<reference evidence="4" key="2">
    <citation type="submission" date="2019-09" db="EMBL/GenBank/DDBJ databases">
        <title>Comparative genomic analysis of Lactobacillus helveticus.</title>
        <authorList>
            <person name="Zhang H."/>
            <person name="Chen Y."/>
            <person name="Zhong Z."/>
        </authorList>
    </citation>
    <scope>NUCLEOTIDE SEQUENCE</scope>
    <source>
        <strain evidence="4">IMAU50013</strain>
    </source>
</reference>
<evidence type="ECO:0000313" key="4">
    <source>
        <dbReference type="EMBL" id="NRN92271.1"/>
    </source>
</evidence>
<keyword evidence="1" id="KW-0378">Hydrolase</keyword>